<dbReference type="OrthoDB" id="9808443at2"/>
<proteinExistence type="predicted"/>
<accession>A0A087CG86</accession>
<protein>
    <submittedName>
        <fullName evidence="1">Uncharacterized protein</fullName>
    </submittedName>
</protein>
<evidence type="ECO:0000313" key="2">
    <source>
        <dbReference type="Proteomes" id="UP000029050"/>
    </source>
</evidence>
<dbReference type="Proteomes" id="UP000029050">
    <property type="component" value="Unassembled WGS sequence"/>
</dbReference>
<dbReference type="GeneID" id="98301202"/>
<reference evidence="1 2" key="1">
    <citation type="submission" date="2014-03" db="EMBL/GenBank/DDBJ databases">
        <title>Genomics of Bifidobacteria.</title>
        <authorList>
            <person name="Ventura M."/>
            <person name="Milani C."/>
            <person name="Lugli G.A."/>
        </authorList>
    </citation>
    <scope>NUCLEOTIDE SEQUENCE [LARGE SCALE GENOMIC DNA]</scope>
    <source>
        <strain evidence="1 2">LMG 21775</strain>
    </source>
</reference>
<dbReference type="EMBL" id="JGZI01000009">
    <property type="protein sequence ID" value="KFI82286.1"/>
    <property type="molecule type" value="Genomic_DNA"/>
</dbReference>
<sequence length="52" mass="5768">MVGIDTRATMDMDTTITERQMDTDTIVDMFTVIPRTLAEDDVAFSLNGIGEI</sequence>
<keyword evidence="2" id="KW-1185">Reference proteome</keyword>
<organism evidence="1 2">
    <name type="scientific">Bifidobacterium psychraerophilum</name>
    <dbReference type="NCBI Taxonomy" id="218140"/>
    <lineage>
        <taxon>Bacteria</taxon>
        <taxon>Bacillati</taxon>
        <taxon>Actinomycetota</taxon>
        <taxon>Actinomycetes</taxon>
        <taxon>Bifidobacteriales</taxon>
        <taxon>Bifidobacteriaceae</taxon>
        <taxon>Bifidobacterium</taxon>
    </lineage>
</organism>
<gene>
    <name evidence="1" type="ORF">BPSY_1137</name>
</gene>
<dbReference type="RefSeq" id="WP_156099246.1">
    <property type="nucleotide sequence ID" value="NZ_JGZI01000009.1"/>
</dbReference>
<comment type="caution">
    <text evidence="1">The sequence shown here is derived from an EMBL/GenBank/DDBJ whole genome shotgun (WGS) entry which is preliminary data.</text>
</comment>
<name>A0A087CG86_9BIFI</name>
<dbReference type="AlphaFoldDB" id="A0A087CG86"/>
<evidence type="ECO:0000313" key="1">
    <source>
        <dbReference type="EMBL" id="KFI82286.1"/>
    </source>
</evidence>